<evidence type="ECO:0000256" key="2">
    <source>
        <dbReference type="ARBA" id="ARBA00022723"/>
    </source>
</evidence>
<dbReference type="InterPro" id="IPR017900">
    <property type="entry name" value="4Fe4S_Fe_S_CS"/>
</dbReference>
<dbReference type="PANTHER" id="PTHR42859">
    <property type="entry name" value="OXIDOREDUCTASE"/>
    <property type="match status" value="1"/>
</dbReference>
<comment type="caution">
    <text evidence="6">The sequence shown here is derived from an EMBL/GenBank/DDBJ whole genome shotgun (WGS) entry which is preliminary data.</text>
</comment>
<dbReference type="PANTHER" id="PTHR42859:SF16">
    <property type="entry name" value="FORMATE HYDROGENLYASE SUBUNIT 2-RELATED"/>
    <property type="match status" value="1"/>
</dbReference>
<evidence type="ECO:0000256" key="4">
    <source>
        <dbReference type="ARBA" id="ARBA00023014"/>
    </source>
</evidence>
<dbReference type="CDD" id="cd10554">
    <property type="entry name" value="HycB_like"/>
    <property type="match status" value="1"/>
</dbReference>
<dbReference type="Proteomes" id="UP000276061">
    <property type="component" value="Unassembled WGS sequence"/>
</dbReference>
<dbReference type="Gene3D" id="3.30.70.20">
    <property type="match status" value="2"/>
</dbReference>
<dbReference type="OrthoDB" id="9779457at2"/>
<dbReference type="PROSITE" id="PS51379">
    <property type="entry name" value="4FE4S_FER_2"/>
    <property type="match status" value="2"/>
</dbReference>
<dbReference type="GO" id="GO:0046872">
    <property type="term" value="F:metal ion binding"/>
    <property type="evidence" value="ECO:0007669"/>
    <property type="project" value="UniProtKB-KW"/>
</dbReference>
<dbReference type="RefSeq" id="WP_123253056.1">
    <property type="nucleotide sequence ID" value="NZ_RJLR01000027.1"/>
</dbReference>
<evidence type="ECO:0000313" key="6">
    <source>
        <dbReference type="EMBL" id="RNM04275.1"/>
    </source>
</evidence>
<proteinExistence type="predicted"/>
<keyword evidence="1" id="KW-0004">4Fe-4S</keyword>
<feature type="domain" description="4Fe-4S ferredoxin-type" evidence="5">
    <location>
        <begin position="73"/>
        <end position="102"/>
    </location>
</feature>
<dbReference type="Pfam" id="PF12800">
    <property type="entry name" value="Fer4_4"/>
    <property type="match status" value="1"/>
</dbReference>
<dbReference type="InterPro" id="IPR017896">
    <property type="entry name" value="4Fe4S_Fe-S-bd"/>
</dbReference>
<dbReference type="AlphaFoldDB" id="A0A3N0FVT7"/>
<dbReference type="Pfam" id="PF00037">
    <property type="entry name" value="Fer4"/>
    <property type="match status" value="1"/>
</dbReference>
<evidence type="ECO:0000256" key="3">
    <source>
        <dbReference type="ARBA" id="ARBA00023004"/>
    </source>
</evidence>
<evidence type="ECO:0000259" key="5">
    <source>
        <dbReference type="PROSITE" id="PS51379"/>
    </source>
</evidence>
<keyword evidence="4" id="KW-0411">Iron-sulfur</keyword>
<dbReference type="GO" id="GO:0051539">
    <property type="term" value="F:4 iron, 4 sulfur cluster binding"/>
    <property type="evidence" value="ECO:0007669"/>
    <property type="project" value="UniProtKB-KW"/>
</dbReference>
<feature type="domain" description="4Fe-4S ferredoxin-type" evidence="5">
    <location>
        <begin position="2"/>
        <end position="22"/>
    </location>
</feature>
<protein>
    <submittedName>
        <fullName evidence="6">4Fe-4S dicluster domain-containing protein</fullName>
    </submittedName>
</protein>
<dbReference type="EMBL" id="RJLR01000027">
    <property type="protein sequence ID" value="RNM04275.1"/>
    <property type="molecule type" value="Genomic_DNA"/>
</dbReference>
<accession>A0A3N0FVT7</accession>
<sequence length="209" mass="22470">MNRFVIAEPTRCIGCNTCMAACTQVHRQQGLQSHPRLAVERDANGTAPVLCRHCEDAPCAKVCPVNAIRHQDNAVLLDENTCIGCKLCAIACPFGAITPSGSTPLAIPTTFDHHIPLSLLSDVPVSPPSVHPMLAWNAGVRSIAVKCDLCDFREQGPECVRVCPTHALYLVDDAALDDAIAAKRRQAAEWPEGNIPFPAAGTDREQTLL</sequence>
<dbReference type="InterPro" id="IPR050294">
    <property type="entry name" value="RnfB_subfamily"/>
</dbReference>
<evidence type="ECO:0000256" key="1">
    <source>
        <dbReference type="ARBA" id="ARBA00022485"/>
    </source>
</evidence>
<keyword evidence="2" id="KW-0479">Metal-binding</keyword>
<dbReference type="SUPFAM" id="SSF54862">
    <property type="entry name" value="4Fe-4S ferredoxins"/>
    <property type="match status" value="1"/>
</dbReference>
<keyword evidence="3" id="KW-0408">Iron</keyword>
<reference evidence="6 7" key="1">
    <citation type="submission" date="2018-11" db="EMBL/GenBank/DDBJ databases">
        <title>Characterization of surface water Dickeya isolates.</title>
        <authorList>
            <person name="Van Gijsegem F."/>
            <person name="Pedron J."/>
        </authorList>
    </citation>
    <scope>NUCLEOTIDE SEQUENCE [LARGE SCALE GENOMIC DNA]</scope>
    <source>
        <strain evidence="6 7">FVG1-MFV-O17</strain>
    </source>
</reference>
<evidence type="ECO:0000313" key="7">
    <source>
        <dbReference type="Proteomes" id="UP000276061"/>
    </source>
</evidence>
<gene>
    <name evidence="6" type="ORF">EF878_16185</name>
</gene>
<name>A0A3N0FVT7_9GAMM</name>
<organism evidence="6 7">
    <name type="scientific">Dickeya undicola</name>
    <dbReference type="NCBI Taxonomy" id="1577887"/>
    <lineage>
        <taxon>Bacteria</taxon>
        <taxon>Pseudomonadati</taxon>
        <taxon>Pseudomonadota</taxon>
        <taxon>Gammaproteobacteria</taxon>
        <taxon>Enterobacterales</taxon>
        <taxon>Pectobacteriaceae</taxon>
        <taxon>Dickeya</taxon>
    </lineage>
</organism>
<dbReference type="PROSITE" id="PS00198">
    <property type="entry name" value="4FE4S_FER_1"/>
    <property type="match status" value="1"/>
</dbReference>